<evidence type="ECO:0000313" key="8">
    <source>
        <dbReference type="EMBL" id="MVO77550.1"/>
    </source>
</evidence>
<evidence type="ECO:0000256" key="2">
    <source>
        <dbReference type="ARBA" id="ARBA00022692"/>
    </source>
</evidence>
<dbReference type="AlphaFoldDB" id="A0A6I4IZ68"/>
<evidence type="ECO:0000256" key="4">
    <source>
        <dbReference type="ARBA" id="ARBA00023136"/>
    </source>
</evidence>
<sequence>MVGAGNRRLHPFGAAAAEAADSVPQPLAPAPERLGGRARSAAGDRGAAGGQSLTVPDAAAPPAGLAARLLSRKAGAMLMRNTAVSCLAFAFDLALLWALVRWAGIDKLAAAAIGFIAANTLHYALGRSWIFRGTDRGVASGYAYFLVNALVGLAVTMVLYAAFLRFTAIDYLVARVIVSVFAGLIVFVLNAVLNFRRL</sequence>
<dbReference type="EMBL" id="WQMS01000007">
    <property type="protein sequence ID" value="MVO77550.1"/>
    <property type="molecule type" value="Genomic_DNA"/>
</dbReference>
<comment type="caution">
    <text evidence="8">The sequence shown here is derived from an EMBL/GenBank/DDBJ whole genome shotgun (WGS) entry which is preliminary data.</text>
</comment>
<feature type="transmembrane region" description="Helical" evidence="6">
    <location>
        <begin position="172"/>
        <end position="193"/>
    </location>
</feature>
<evidence type="ECO:0000256" key="6">
    <source>
        <dbReference type="SAM" id="Phobius"/>
    </source>
</evidence>
<evidence type="ECO:0000256" key="3">
    <source>
        <dbReference type="ARBA" id="ARBA00022989"/>
    </source>
</evidence>
<comment type="subcellular location">
    <subcellularLocation>
        <location evidence="1">Membrane</location>
        <topology evidence="1">Multi-pass membrane protein</topology>
    </subcellularLocation>
</comment>
<keyword evidence="9" id="KW-1185">Reference proteome</keyword>
<feature type="transmembrane region" description="Helical" evidence="6">
    <location>
        <begin position="82"/>
        <end position="102"/>
    </location>
</feature>
<organism evidence="8 9">
    <name type="scientific">Sphingomonas horti</name>
    <dbReference type="NCBI Taxonomy" id="2682842"/>
    <lineage>
        <taxon>Bacteria</taxon>
        <taxon>Pseudomonadati</taxon>
        <taxon>Pseudomonadota</taxon>
        <taxon>Alphaproteobacteria</taxon>
        <taxon>Sphingomonadales</taxon>
        <taxon>Sphingomonadaceae</taxon>
        <taxon>Sphingomonas</taxon>
    </lineage>
</organism>
<keyword evidence="2 6" id="KW-0812">Transmembrane</keyword>
<evidence type="ECO:0000259" key="7">
    <source>
        <dbReference type="Pfam" id="PF04138"/>
    </source>
</evidence>
<evidence type="ECO:0000256" key="5">
    <source>
        <dbReference type="SAM" id="MobiDB-lite"/>
    </source>
</evidence>
<feature type="transmembrane region" description="Helical" evidence="6">
    <location>
        <begin position="108"/>
        <end position="130"/>
    </location>
</feature>
<name>A0A6I4IZ68_9SPHN</name>
<gene>
    <name evidence="8" type="ORF">GON01_06325</name>
</gene>
<dbReference type="Proteomes" id="UP000441389">
    <property type="component" value="Unassembled WGS sequence"/>
</dbReference>
<dbReference type="GO" id="GO:0000271">
    <property type="term" value="P:polysaccharide biosynthetic process"/>
    <property type="evidence" value="ECO:0007669"/>
    <property type="project" value="InterPro"/>
</dbReference>
<keyword evidence="3 6" id="KW-1133">Transmembrane helix</keyword>
<dbReference type="GO" id="GO:0016020">
    <property type="term" value="C:membrane"/>
    <property type="evidence" value="ECO:0007669"/>
    <property type="project" value="UniProtKB-SubCell"/>
</dbReference>
<accession>A0A6I4IZ68</accession>
<feature type="domain" description="GtrA/DPMS transmembrane" evidence="7">
    <location>
        <begin position="83"/>
        <end position="193"/>
    </location>
</feature>
<feature type="region of interest" description="Disordered" evidence="5">
    <location>
        <begin position="25"/>
        <end position="55"/>
    </location>
</feature>
<dbReference type="Pfam" id="PF04138">
    <property type="entry name" value="GtrA_DPMS_TM"/>
    <property type="match status" value="1"/>
</dbReference>
<proteinExistence type="predicted"/>
<feature type="transmembrane region" description="Helical" evidence="6">
    <location>
        <begin position="142"/>
        <end position="166"/>
    </location>
</feature>
<protein>
    <submittedName>
        <fullName evidence="8">GtrA family protein</fullName>
    </submittedName>
</protein>
<evidence type="ECO:0000313" key="9">
    <source>
        <dbReference type="Proteomes" id="UP000441389"/>
    </source>
</evidence>
<keyword evidence="4 6" id="KW-0472">Membrane</keyword>
<dbReference type="InterPro" id="IPR007267">
    <property type="entry name" value="GtrA_DPMS_TM"/>
</dbReference>
<evidence type="ECO:0000256" key="1">
    <source>
        <dbReference type="ARBA" id="ARBA00004141"/>
    </source>
</evidence>
<reference evidence="8 9" key="1">
    <citation type="submission" date="2019-12" db="EMBL/GenBank/DDBJ databases">
        <authorList>
            <person name="Huq M.A."/>
        </authorList>
    </citation>
    <scope>NUCLEOTIDE SEQUENCE [LARGE SCALE GENOMIC DNA]</scope>
    <source>
        <strain evidence="8 9">MAH-20</strain>
    </source>
</reference>